<dbReference type="PANTHER" id="PTHR21013">
    <property type="entry name" value="ATP SYNTHASE MITOCHONDRIAL F1 COMPLEX ASSEMBLY FACTOR 2/ATP12 PROTEIN, MITOCHONDRIAL PRECURSOR"/>
    <property type="match status" value="1"/>
</dbReference>
<comment type="subcellular location">
    <subcellularLocation>
        <location evidence="1">Mitochondrion</location>
    </subcellularLocation>
</comment>
<dbReference type="InterPro" id="IPR023335">
    <property type="entry name" value="ATP12_ortho_dom_sf"/>
</dbReference>
<dbReference type="Pfam" id="PF07542">
    <property type="entry name" value="ATP12"/>
    <property type="match status" value="1"/>
</dbReference>
<dbReference type="Proteomes" id="UP000605846">
    <property type="component" value="Unassembled WGS sequence"/>
</dbReference>
<evidence type="ECO:0000256" key="4">
    <source>
        <dbReference type="ARBA" id="ARBA00023128"/>
    </source>
</evidence>
<comment type="caution">
    <text evidence="6">The sequence shown here is derived from an EMBL/GenBank/DDBJ whole genome shotgun (WGS) entry which is preliminary data.</text>
</comment>
<dbReference type="OrthoDB" id="5673at2759"/>
<dbReference type="Gene3D" id="3.30.2180.10">
    <property type="entry name" value="ATP12-like"/>
    <property type="match status" value="1"/>
</dbReference>
<dbReference type="GO" id="GO:0005739">
    <property type="term" value="C:mitochondrion"/>
    <property type="evidence" value="ECO:0007669"/>
    <property type="project" value="UniProtKB-SubCell"/>
</dbReference>
<evidence type="ECO:0000256" key="1">
    <source>
        <dbReference type="ARBA" id="ARBA00004173"/>
    </source>
</evidence>
<comment type="similarity">
    <text evidence="2">Belongs to the ATP12 family.</text>
</comment>
<dbReference type="EMBL" id="JABAYA010000137">
    <property type="protein sequence ID" value="KAF7723866.1"/>
    <property type="molecule type" value="Genomic_DNA"/>
</dbReference>
<dbReference type="GO" id="GO:0033615">
    <property type="term" value="P:mitochondrial proton-transporting ATP synthase complex assembly"/>
    <property type="evidence" value="ECO:0007669"/>
    <property type="project" value="TreeGrafter"/>
</dbReference>
<sequence>MASLTTRLAFRSLRYTRPRSFSNYSAIRSEALDDAKAEAAAQRAERTMKRFWKHAGLKEDKGNQEGDTAHKRFTPNLDGCTVVLDHRNLRTPSKHIVKLPTNQRQLALLTAAEWDSQTQSLKTHTLPLTSIIARSMDAFDPATAEDATVRPQVIDKLMTYFDTDATCYHEDYPETLTALQDVHWKPLIEWASKAYDVQINTTTTIFAVTQPAKTRQKLKTVVEEMDALELAAFEKAVMSSKSFLIGLALVKKAITVEQAAQAAHVEMNAQIDRWGEVEDSHDVEREYIRQTLGSVACAVMHKGQA</sequence>
<evidence type="ECO:0000256" key="3">
    <source>
        <dbReference type="ARBA" id="ARBA00022946"/>
    </source>
</evidence>
<keyword evidence="5" id="KW-0143">Chaperone</keyword>
<dbReference type="Gene3D" id="1.10.3580.10">
    <property type="entry name" value="ATP12 ATPase"/>
    <property type="match status" value="1"/>
</dbReference>
<gene>
    <name evidence="6" type="primary">ATP12</name>
    <name evidence="6" type="ORF">EC973_001538</name>
</gene>
<dbReference type="SUPFAM" id="SSF160909">
    <property type="entry name" value="ATP12-like"/>
    <property type="match status" value="1"/>
</dbReference>
<organism evidence="6 7">
    <name type="scientific">Apophysomyces ossiformis</name>
    <dbReference type="NCBI Taxonomy" id="679940"/>
    <lineage>
        <taxon>Eukaryota</taxon>
        <taxon>Fungi</taxon>
        <taxon>Fungi incertae sedis</taxon>
        <taxon>Mucoromycota</taxon>
        <taxon>Mucoromycotina</taxon>
        <taxon>Mucoromycetes</taxon>
        <taxon>Mucorales</taxon>
        <taxon>Mucorineae</taxon>
        <taxon>Mucoraceae</taxon>
        <taxon>Apophysomyces</taxon>
    </lineage>
</organism>
<keyword evidence="4" id="KW-0496">Mitochondrion</keyword>
<dbReference type="InterPro" id="IPR042272">
    <property type="entry name" value="ATP12_ATP_synth-F1-assembly_N"/>
</dbReference>
<dbReference type="PANTHER" id="PTHR21013:SF10">
    <property type="entry name" value="ATP SYNTHASE MITOCHONDRIAL F1 COMPLEX ASSEMBLY FACTOR 2"/>
    <property type="match status" value="1"/>
</dbReference>
<reference evidence="6" key="1">
    <citation type="submission" date="2020-01" db="EMBL/GenBank/DDBJ databases">
        <title>Genome Sequencing of Three Apophysomyces-Like Fungal Strains Confirms a Novel Fungal Genus in the Mucoromycota with divergent Burkholderia-like Endosymbiotic Bacteria.</title>
        <authorList>
            <person name="Stajich J.E."/>
            <person name="Macias A.M."/>
            <person name="Carter-House D."/>
            <person name="Lovett B."/>
            <person name="Kasson L.R."/>
            <person name="Berry K."/>
            <person name="Grigoriev I."/>
            <person name="Chang Y."/>
            <person name="Spatafora J."/>
            <person name="Kasson M.T."/>
        </authorList>
    </citation>
    <scope>NUCLEOTIDE SEQUENCE</scope>
    <source>
        <strain evidence="6">NRRL A-21654</strain>
    </source>
</reference>
<evidence type="ECO:0000313" key="6">
    <source>
        <dbReference type="EMBL" id="KAF7723866.1"/>
    </source>
</evidence>
<keyword evidence="3" id="KW-0809">Transit peptide</keyword>
<protein>
    <submittedName>
        <fullName evidence="6">ATP synthase complex assembly protein atp12</fullName>
    </submittedName>
</protein>
<evidence type="ECO:0000256" key="5">
    <source>
        <dbReference type="ARBA" id="ARBA00023186"/>
    </source>
</evidence>
<proteinExistence type="inferred from homology"/>
<dbReference type="AlphaFoldDB" id="A0A8H7BQ05"/>
<dbReference type="InterPro" id="IPR011419">
    <property type="entry name" value="ATP12_ATP_synth-F1-assembly"/>
</dbReference>
<evidence type="ECO:0000256" key="2">
    <source>
        <dbReference type="ARBA" id="ARBA00008231"/>
    </source>
</evidence>
<name>A0A8H7BQ05_9FUNG</name>
<accession>A0A8H7BQ05</accession>
<evidence type="ECO:0000313" key="7">
    <source>
        <dbReference type="Proteomes" id="UP000605846"/>
    </source>
</evidence>
<keyword evidence="7" id="KW-1185">Reference proteome</keyword>